<accession>A0A7J6ET45</accession>
<evidence type="ECO:0000313" key="3">
    <source>
        <dbReference type="EMBL" id="KAF4395405.1"/>
    </source>
</evidence>
<dbReference type="EMBL" id="JAATIQ010000098">
    <property type="protein sequence ID" value="KAF4383374.1"/>
    <property type="molecule type" value="Genomic_DNA"/>
</dbReference>
<dbReference type="Proteomes" id="UP000583929">
    <property type="component" value="Unassembled WGS sequence"/>
</dbReference>
<evidence type="ECO:0000313" key="4">
    <source>
        <dbReference type="Proteomes" id="UP000525078"/>
    </source>
</evidence>
<organism evidence="1 4">
    <name type="scientific">Cannabis sativa</name>
    <name type="common">Hemp</name>
    <name type="synonym">Marijuana</name>
    <dbReference type="NCBI Taxonomy" id="3483"/>
    <lineage>
        <taxon>Eukaryota</taxon>
        <taxon>Viridiplantae</taxon>
        <taxon>Streptophyta</taxon>
        <taxon>Embryophyta</taxon>
        <taxon>Tracheophyta</taxon>
        <taxon>Spermatophyta</taxon>
        <taxon>Magnoliopsida</taxon>
        <taxon>eudicotyledons</taxon>
        <taxon>Gunneridae</taxon>
        <taxon>Pentapetalae</taxon>
        <taxon>rosids</taxon>
        <taxon>fabids</taxon>
        <taxon>Rosales</taxon>
        <taxon>Cannabaceae</taxon>
        <taxon>Cannabis</taxon>
    </lineage>
</organism>
<keyword evidence="5" id="KW-1185">Reference proteome</keyword>
<evidence type="ECO:0000313" key="2">
    <source>
        <dbReference type="EMBL" id="KAF4383374.1"/>
    </source>
</evidence>
<comment type="caution">
    <text evidence="1">The sequence shown here is derived from an EMBL/GenBank/DDBJ whole genome shotgun (WGS) entry which is preliminary data.</text>
</comment>
<name>A0A7J6ET45_CANSA</name>
<evidence type="ECO:0000313" key="1">
    <source>
        <dbReference type="EMBL" id="KAF4360830.1"/>
    </source>
</evidence>
<dbReference type="Proteomes" id="UP000525078">
    <property type="component" value="Unassembled WGS sequence"/>
</dbReference>
<dbReference type="AlphaFoldDB" id="A0A7J6ET45"/>
<dbReference type="EMBL" id="JAATIQ010000040">
    <property type="protein sequence ID" value="KAF4395405.1"/>
    <property type="molecule type" value="Genomic_DNA"/>
</dbReference>
<gene>
    <name evidence="1" type="ORF">F8388_015153</name>
    <name evidence="3" type="ORF">G4B88_010869</name>
    <name evidence="2" type="ORF">G4B88_023948</name>
</gene>
<protein>
    <submittedName>
        <fullName evidence="1">Uncharacterized protein</fullName>
    </submittedName>
</protein>
<dbReference type="EMBL" id="JAATIP010000198">
    <property type="protein sequence ID" value="KAF4360830.1"/>
    <property type="molecule type" value="Genomic_DNA"/>
</dbReference>
<proteinExistence type="predicted"/>
<evidence type="ECO:0000313" key="5">
    <source>
        <dbReference type="Proteomes" id="UP000583929"/>
    </source>
</evidence>
<sequence length="41" mass="5100">MSCPEATFLITFEINNIWMYRYRKNMKGKERINEKKNKLFL</sequence>
<reference evidence="4 5" key="1">
    <citation type="journal article" date="2020" name="bioRxiv">
        <title>Sequence and annotation of 42 cannabis genomes reveals extensive copy number variation in cannabinoid synthesis and pathogen resistance genes.</title>
        <authorList>
            <person name="Mckernan K.J."/>
            <person name="Helbert Y."/>
            <person name="Kane L.T."/>
            <person name="Ebling H."/>
            <person name="Zhang L."/>
            <person name="Liu B."/>
            <person name="Eaton Z."/>
            <person name="Mclaughlin S."/>
            <person name="Kingan S."/>
            <person name="Baybayan P."/>
            <person name="Concepcion G."/>
            <person name="Jordan M."/>
            <person name="Riva A."/>
            <person name="Barbazuk W."/>
            <person name="Harkins T."/>
        </authorList>
    </citation>
    <scope>NUCLEOTIDE SEQUENCE [LARGE SCALE GENOMIC DNA]</scope>
    <source>
        <strain evidence="4 5">cv. Jamaican Lion 4</strain>
        <strain evidence="2">Father</strain>
        <strain evidence="1">Mother</strain>
        <tissue evidence="1">Leaf</tissue>
    </source>
</reference>